<protein>
    <submittedName>
        <fullName evidence="2">YybH family protein</fullName>
    </submittedName>
</protein>
<dbReference type="InterPro" id="IPR032710">
    <property type="entry name" value="NTF2-like_dom_sf"/>
</dbReference>
<evidence type="ECO:0000313" key="3">
    <source>
        <dbReference type="Proteomes" id="UP001594351"/>
    </source>
</evidence>
<feature type="domain" description="DUF4440" evidence="1">
    <location>
        <begin position="12"/>
        <end position="122"/>
    </location>
</feature>
<dbReference type="InterPro" id="IPR027843">
    <property type="entry name" value="DUF4440"/>
</dbReference>
<name>A0ABV6Z190_UNCC1</name>
<dbReference type="EMBL" id="JBHPBY010000262">
    <property type="protein sequence ID" value="MFC1852073.1"/>
    <property type="molecule type" value="Genomic_DNA"/>
</dbReference>
<sequence>MPDEESSPKETIRRIVRRINDLWLSKRYDDIRESLSEHVVIAPPGFDGRLRGREVYVQSYRDYDHAATTHEFSPGEPEIDVMGDVAVAVCPFFVVYELEGNIYRENGQDTLVLSQSTGEWRVVWRTMHSEPAVDTS</sequence>
<evidence type="ECO:0000313" key="2">
    <source>
        <dbReference type="EMBL" id="MFC1852073.1"/>
    </source>
</evidence>
<dbReference type="SUPFAM" id="SSF54427">
    <property type="entry name" value="NTF2-like"/>
    <property type="match status" value="1"/>
</dbReference>
<accession>A0ABV6Z190</accession>
<dbReference type="Pfam" id="PF14534">
    <property type="entry name" value="DUF4440"/>
    <property type="match status" value="1"/>
</dbReference>
<organism evidence="2 3">
    <name type="scientific">candidate division CSSED10-310 bacterium</name>
    <dbReference type="NCBI Taxonomy" id="2855610"/>
    <lineage>
        <taxon>Bacteria</taxon>
        <taxon>Bacteria division CSSED10-310</taxon>
    </lineage>
</organism>
<comment type="caution">
    <text evidence="2">The sequence shown here is derived from an EMBL/GenBank/DDBJ whole genome shotgun (WGS) entry which is preliminary data.</text>
</comment>
<evidence type="ECO:0000259" key="1">
    <source>
        <dbReference type="Pfam" id="PF14534"/>
    </source>
</evidence>
<gene>
    <name evidence="2" type="ORF">ACFL27_17910</name>
</gene>
<reference evidence="2 3" key="1">
    <citation type="submission" date="2024-09" db="EMBL/GenBank/DDBJ databases">
        <title>Laminarin stimulates single cell rates of sulfate reduction while oxygen inhibits transcriptomic activity in coastal marine sediment.</title>
        <authorList>
            <person name="Lindsay M."/>
            <person name="Orcutt B."/>
            <person name="Emerson D."/>
            <person name="Stepanauskas R."/>
            <person name="D'Angelo T."/>
        </authorList>
    </citation>
    <scope>NUCLEOTIDE SEQUENCE [LARGE SCALE GENOMIC DNA]</scope>
    <source>
        <strain evidence="2">SAG AM-311-K15</strain>
    </source>
</reference>
<dbReference type="Proteomes" id="UP001594351">
    <property type="component" value="Unassembled WGS sequence"/>
</dbReference>
<proteinExistence type="predicted"/>
<dbReference type="Gene3D" id="3.10.450.50">
    <property type="match status" value="1"/>
</dbReference>
<keyword evidence="3" id="KW-1185">Reference proteome</keyword>